<comment type="caution">
    <text evidence="2">The sequence shown here is derived from an EMBL/GenBank/DDBJ whole genome shotgun (WGS) entry which is preliminary data.</text>
</comment>
<protein>
    <submittedName>
        <fullName evidence="2">PadR family transcriptional regulator</fullName>
    </submittedName>
</protein>
<dbReference type="STRING" id="1962155.B1813_05420"/>
<dbReference type="SUPFAM" id="SSF46785">
    <property type="entry name" value="Winged helix' DNA-binding domain"/>
    <property type="match status" value="1"/>
</dbReference>
<gene>
    <name evidence="2" type="ORF">B1813_05420</name>
</gene>
<dbReference type="RefSeq" id="WP_081190868.1">
    <property type="nucleotide sequence ID" value="NZ_MWIH01000003.1"/>
</dbReference>
<dbReference type="Pfam" id="PF03551">
    <property type="entry name" value="PadR"/>
    <property type="match status" value="1"/>
</dbReference>
<evidence type="ECO:0000313" key="3">
    <source>
        <dbReference type="Proteomes" id="UP000192591"/>
    </source>
</evidence>
<evidence type="ECO:0000313" key="2">
    <source>
        <dbReference type="EMBL" id="OQO93952.1"/>
    </source>
</evidence>
<organism evidence="2 3">
    <name type="scientific">Saccharomonospora piscinae</name>
    <dbReference type="NCBI Taxonomy" id="687388"/>
    <lineage>
        <taxon>Bacteria</taxon>
        <taxon>Bacillati</taxon>
        <taxon>Actinomycetota</taxon>
        <taxon>Actinomycetes</taxon>
        <taxon>Pseudonocardiales</taxon>
        <taxon>Pseudonocardiaceae</taxon>
        <taxon>Saccharomonospora</taxon>
    </lineage>
</organism>
<name>A0A1V9AA02_SACPI</name>
<sequence>MSVSRTLLALLEPGPRHGYDLKRAYDEQFAQGRQLAYGQVYSTLSRLLRNGLVEEAGVEHGAGPDRKRYTITDAGVTDVESWLRTAESPEPYLQNTLYTKVVLALLSGRSATEVLDTQRSAHLKIMRELTRRKKDGDLADQLICDHALLHLEADLRWLELTAARLDGLAEVVRS</sequence>
<proteinExistence type="predicted"/>
<reference evidence="2 3" key="1">
    <citation type="submission" date="2017-02" db="EMBL/GenBank/DDBJ databases">
        <title>Draft genome of Saccharomonospora sp. 154.</title>
        <authorList>
            <person name="Alonso-Carmona G.S."/>
            <person name="De La Haba R."/>
            <person name="Vera-Gargallo B."/>
            <person name="Sandoval-Trujillo A.H."/>
            <person name="Ramirez-Duran N."/>
            <person name="Ventosa A."/>
        </authorList>
    </citation>
    <scope>NUCLEOTIDE SEQUENCE [LARGE SCALE GENOMIC DNA]</scope>
    <source>
        <strain evidence="2 3">LRS4.154</strain>
    </source>
</reference>
<dbReference type="InterPro" id="IPR036390">
    <property type="entry name" value="WH_DNA-bd_sf"/>
</dbReference>
<dbReference type="InterPro" id="IPR005149">
    <property type="entry name" value="Tscrpt_reg_PadR_N"/>
</dbReference>
<dbReference type="PANTHER" id="PTHR43252:SF6">
    <property type="entry name" value="NEGATIVE TRANSCRIPTION REGULATOR PADR"/>
    <property type="match status" value="1"/>
</dbReference>
<feature type="domain" description="Transcription regulator PadR N-terminal" evidence="1">
    <location>
        <begin position="7"/>
        <end position="77"/>
    </location>
</feature>
<accession>A0A1V9AA02</accession>
<dbReference type="EMBL" id="MWIH01000003">
    <property type="protein sequence ID" value="OQO93952.1"/>
    <property type="molecule type" value="Genomic_DNA"/>
</dbReference>
<dbReference type="Gene3D" id="1.10.10.10">
    <property type="entry name" value="Winged helix-like DNA-binding domain superfamily/Winged helix DNA-binding domain"/>
    <property type="match status" value="1"/>
</dbReference>
<dbReference type="Proteomes" id="UP000192591">
    <property type="component" value="Unassembled WGS sequence"/>
</dbReference>
<dbReference type="InterPro" id="IPR036388">
    <property type="entry name" value="WH-like_DNA-bd_sf"/>
</dbReference>
<evidence type="ECO:0000259" key="1">
    <source>
        <dbReference type="Pfam" id="PF03551"/>
    </source>
</evidence>
<keyword evidence="3" id="KW-1185">Reference proteome</keyword>
<dbReference type="AlphaFoldDB" id="A0A1V9AA02"/>
<dbReference type="PANTHER" id="PTHR43252">
    <property type="entry name" value="TRANSCRIPTIONAL REGULATOR YQJI"/>
    <property type="match status" value="1"/>
</dbReference>